<organism evidence="1 2">
    <name type="scientific">Dictyobacter arantiisoli</name>
    <dbReference type="NCBI Taxonomy" id="2014874"/>
    <lineage>
        <taxon>Bacteria</taxon>
        <taxon>Bacillati</taxon>
        <taxon>Chloroflexota</taxon>
        <taxon>Ktedonobacteria</taxon>
        <taxon>Ktedonobacterales</taxon>
        <taxon>Dictyobacteraceae</taxon>
        <taxon>Dictyobacter</taxon>
    </lineage>
</organism>
<reference evidence="1 2" key="1">
    <citation type="submission" date="2019-01" db="EMBL/GenBank/DDBJ databases">
        <title>Draft genome sequence of Dictyobacter sp. Uno17.</title>
        <authorList>
            <person name="Wang C.M."/>
            <person name="Zheng Y."/>
            <person name="Sakai Y."/>
            <person name="Abe K."/>
            <person name="Yokota A."/>
            <person name="Yabe S."/>
        </authorList>
    </citation>
    <scope>NUCLEOTIDE SEQUENCE [LARGE SCALE GENOMIC DNA]</scope>
    <source>
        <strain evidence="1 2">Uno17</strain>
    </source>
</reference>
<evidence type="ECO:0008006" key="3">
    <source>
        <dbReference type="Google" id="ProtNLM"/>
    </source>
</evidence>
<dbReference type="SUPFAM" id="SSF47240">
    <property type="entry name" value="Ferritin-like"/>
    <property type="match status" value="1"/>
</dbReference>
<dbReference type="InterPro" id="IPR009078">
    <property type="entry name" value="Ferritin-like_SF"/>
</dbReference>
<proteinExistence type="predicted"/>
<protein>
    <recommendedName>
        <fullName evidence="3">Ferritin-like domain-containing protein</fullName>
    </recommendedName>
</protein>
<gene>
    <name evidence="1" type="ORF">KDI_40190</name>
</gene>
<evidence type="ECO:0000313" key="1">
    <source>
        <dbReference type="EMBL" id="GCF10455.1"/>
    </source>
</evidence>
<accession>A0A5A5TGU7</accession>
<comment type="caution">
    <text evidence="1">The sequence shown here is derived from an EMBL/GenBank/DDBJ whole genome shotgun (WGS) entry which is preliminary data.</text>
</comment>
<dbReference type="Proteomes" id="UP000322530">
    <property type="component" value="Unassembled WGS sequence"/>
</dbReference>
<name>A0A5A5TGU7_9CHLR</name>
<dbReference type="AlphaFoldDB" id="A0A5A5TGU7"/>
<keyword evidence="2" id="KW-1185">Reference proteome</keyword>
<sequence length="245" mass="26416">MVGVSSLAAVGGVVGAGVLLTQHQTEGAHAASNDQGDARKNQAIRNILNIAATAETLAVVFYTEAWLHADRLGLRATSRLDIRAALIEEQMHLKFLQRQGAKALTNKFSFPFGIQTFENIELFLRVQQQLEAAFVAAYLAAVKEFAQWGRADLAQMAGQIAAIEAEHRVIGRVIGAQFPANNEAFAPLLLKAVADAPTFLKNAGYLTPMNGNSFLFNPAATNWDAVTMTNPTVMPATPVMAHLKF</sequence>
<dbReference type="EMBL" id="BIXY01000071">
    <property type="protein sequence ID" value="GCF10455.1"/>
    <property type="molecule type" value="Genomic_DNA"/>
</dbReference>
<dbReference type="Pfam" id="PF13668">
    <property type="entry name" value="Ferritin_2"/>
    <property type="match status" value="1"/>
</dbReference>
<evidence type="ECO:0000313" key="2">
    <source>
        <dbReference type="Proteomes" id="UP000322530"/>
    </source>
</evidence>